<evidence type="ECO:0000256" key="2">
    <source>
        <dbReference type="ARBA" id="ARBA00022553"/>
    </source>
</evidence>
<dbReference type="EMBL" id="FN653083">
    <property type="protein sequence ID" value="CBY11389.1"/>
    <property type="molecule type" value="Genomic_DNA"/>
</dbReference>
<dbReference type="Gene3D" id="3.40.720.10">
    <property type="entry name" value="Alkaline Phosphatase, subunit A"/>
    <property type="match status" value="1"/>
</dbReference>
<keyword evidence="2" id="KW-0597">Phosphoprotein</keyword>
<accession>E4XNF1</accession>
<feature type="binding site" evidence="4">
    <location>
        <position position="64"/>
    </location>
    <ligand>
        <name>Mg(2+)</name>
        <dbReference type="ChEBI" id="CHEBI:18420"/>
    </ligand>
</feature>
<feature type="binding site" evidence="4">
    <location>
        <position position="315"/>
    </location>
    <ligand>
        <name>Zn(2+)</name>
        <dbReference type="ChEBI" id="CHEBI:29105"/>
        <label>2</label>
    </ligand>
</feature>
<feature type="binding site" evidence="4">
    <location>
        <position position="306"/>
    </location>
    <ligand>
        <name>Mg(2+)</name>
        <dbReference type="ChEBI" id="CHEBI:18420"/>
    </ligand>
</feature>
<dbReference type="OrthoDB" id="5818554at2759"/>
<dbReference type="InterPro" id="IPR001952">
    <property type="entry name" value="Alkaline_phosphatase"/>
</dbReference>
<name>E4XNF1_OIKDI</name>
<proteinExistence type="inferred from homology"/>
<dbReference type="Proteomes" id="UP000001307">
    <property type="component" value="Unassembled WGS sequence"/>
</dbReference>
<evidence type="ECO:0000256" key="6">
    <source>
        <dbReference type="SAM" id="SignalP"/>
    </source>
</evidence>
<dbReference type="GO" id="GO:0004035">
    <property type="term" value="F:alkaline phosphatase activity"/>
    <property type="evidence" value="ECO:0007669"/>
    <property type="project" value="UniProtKB-EC"/>
</dbReference>
<feature type="binding site" evidence="4">
    <location>
        <position position="185"/>
    </location>
    <ligand>
        <name>Mg(2+)</name>
        <dbReference type="ChEBI" id="CHEBI:18420"/>
    </ligand>
</feature>
<feature type="active site" description="Phosphoserine intermediate" evidence="3">
    <location>
        <position position="114"/>
    </location>
</feature>
<feature type="signal peptide" evidence="6">
    <location>
        <begin position="1"/>
        <end position="17"/>
    </location>
</feature>
<dbReference type="InParanoid" id="E4XNF1"/>
<protein>
    <recommendedName>
        <fullName evidence="1">alkaline phosphatase</fullName>
        <ecNumber evidence="1">3.1.3.1</ecNumber>
    </recommendedName>
</protein>
<dbReference type="CDD" id="cd16012">
    <property type="entry name" value="ALP"/>
    <property type="match status" value="1"/>
</dbReference>
<gene>
    <name evidence="7" type="ORF">GSOID_T00015709001</name>
</gene>
<evidence type="ECO:0000313" key="8">
    <source>
        <dbReference type="Proteomes" id="UP000001307"/>
    </source>
</evidence>
<keyword evidence="8" id="KW-1185">Reference proteome</keyword>
<comment type="similarity">
    <text evidence="5">Belongs to the alkaline phosphatase family.</text>
</comment>
<feature type="binding site" evidence="4">
    <location>
        <position position="354"/>
    </location>
    <ligand>
        <name>Zn(2+)</name>
        <dbReference type="ChEBI" id="CHEBI:29105"/>
        <label>2</label>
    </ligand>
</feature>
<dbReference type="EC" id="3.1.3.1" evidence="1"/>
<feature type="binding site" evidence="4">
    <location>
        <position position="355"/>
    </location>
    <ligand>
        <name>Zn(2+)</name>
        <dbReference type="ChEBI" id="CHEBI:29105"/>
        <label>2</label>
    </ligand>
</feature>
<dbReference type="PRINTS" id="PR00113">
    <property type="entry name" value="ALKPHPHTASE"/>
</dbReference>
<evidence type="ECO:0000256" key="4">
    <source>
        <dbReference type="PIRSR" id="PIRSR601952-2"/>
    </source>
</evidence>
<dbReference type="GO" id="GO:0046872">
    <property type="term" value="F:metal ion binding"/>
    <property type="evidence" value="ECO:0007669"/>
    <property type="project" value="UniProtKB-KW"/>
</dbReference>
<comment type="cofactor">
    <cofactor evidence="4">
        <name>Zn(2+)</name>
        <dbReference type="ChEBI" id="CHEBI:29105"/>
    </cofactor>
    <text evidence="4">Binds 2 Zn(2+) ions.</text>
</comment>
<organism evidence="7">
    <name type="scientific">Oikopleura dioica</name>
    <name type="common">Tunicate</name>
    <dbReference type="NCBI Taxonomy" id="34765"/>
    <lineage>
        <taxon>Eukaryota</taxon>
        <taxon>Metazoa</taxon>
        <taxon>Chordata</taxon>
        <taxon>Tunicata</taxon>
        <taxon>Appendicularia</taxon>
        <taxon>Copelata</taxon>
        <taxon>Oikopleuridae</taxon>
        <taxon>Oikopleura</taxon>
    </lineage>
</organism>
<feature type="binding site" evidence="4">
    <location>
        <position position="434"/>
    </location>
    <ligand>
        <name>Zn(2+)</name>
        <dbReference type="ChEBI" id="CHEBI:29105"/>
        <label>1</label>
    </ligand>
</feature>
<evidence type="ECO:0000313" key="7">
    <source>
        <dbReference type="EMBL" id="CBY11389.1"/>
    </source>
</evidence>
<dbReference type="PANTHER" id="PTHR11596:SF5">
    <property type="entry name" value="ALKALINE PHOSPHATASE"/>
    <property type="match status" value="1"/>
</dbReference>
<feature type="binding site" evidence="4">
    <location>
        <position position="183"/>
    </location>
    <ligand>
        <name>Mg(2+)</name>
        <dbReference type="ChEBI" id="CHEBI:18420"/>
    </ligand>
</feature>
<evidence type="ECO:0000256" key="3">
    <source>
        <dbReference type="PIRSR" id="PIRSR601952-1"/>
    </source>
</evidence>
<evidence type="ECO:0000256" key="5">
    <source>
        <dbReference type="RuleBase" id="RU003946"/>
    </source>
</evidence>
<keyword evidence="4" id="KW-0479">Metal-binding</keyword>
<feature type="chain" id="PRO_5003191612" description="alkaline phosphatase" evidence="6">
    <location>
        <begin position="18"/>
        <end position="480"/>
    </location>
</feature>
<sequence>MKLLPILSLLQIASCDAEKRAGRWREEEETVSYWKDLGKEQLMKNLQKQAIVKRAKNVIVFMGDGMGIQTVTAGRILKGQKRGQNGESFVTSMESLDWTGLAKTYSVDVQTPDSASTANALFSGVTAKVDFRESCETIPEEEKKWQDEIMEEKQDQSVAESILVKAKKDGKKTALVTTTRLSHATPSAIYGHYADRWHEKTKPGDTCPSIAKQLVQKAIFFDIIFGGGMKNIGLELDDLHTHKIITTKEELQKLNKTDAYLGIFAHNHLPYKTDREPEKDPSLLEMTLAALENIEQHEEGFAMIVEGGRIDHGHHDNLAQKALEEFVEFDDTIEAVLKRVNLEKDETLIIVTADHSHSFTITGYGKRNSSVFGDATISIKHSQKWDKRFPGTFTKIQYAQSKAPEDQKYNQLEEETHHKNHLFSGSVSKNDVDHGADDVPVYSSGPMSHLLVGTYEQSYVFTVMMYALCLEEYKTFEHCQ</sequence>
<dbReference type="PANTHER" id="PTHR11596">
    <property type="entry name" value="ALKALINE PHOSPHATASE"/>
    <property type="match status" value="1"/>
</dbReference>
<reference evidence="7" key="1">
    <citation type="journal article" date="2010" name="Science">
        <title>Plasticity of animal genome architecture unmasked by rapid evolution of a pelagic tunicate.</title>
        <authorList>
            <person name="Denoeud F."/>
            <person name="Henriet S."/>
            <person name="Mungpakdee S."/>
            <person name="Aury J.M."/>
            <person name="Da Silva C."/>
            <person name="Brinkmann H."/>
            <person name="Mikhaleva J."/>
            <person name="Olsen L.C."/>
            <person name="Jubin C."/>
            <person name="Canestro C."/>
            <person name="Bouquet J.M."/>
            <person name="Danks G."/>
            <person name="Poulain J."/>
            <person name="Campsteijn C."/>
            <person name="Adamski M."/>
            <person name="Cross I."/>
            <person name="Yadetie F."/>
            <person name="Muffato M."/>
            <person name="Louis A."/>
            <person name="Butcher S."/>
            <person name="Tsagkogeorga G."/>
            <person name="Konrad A."/>
            <person name="Singh S."/>
            <person name="Jensen M.F."/>
            <person name="Cong E.H."/>
            <person name="Eikeseth-Otteraa H."/>
            <person name="Noel B."/>
            <person name="Anthouard V."/>
            <person name="Porcel B.M."/>
            <person name="Kachouri-Lafond R."/>
            <person name="Nishino A."/>
            <person name="Ugolini M."/>
            <person name="Chourrout P."/>
            <person name="Nishida H."/>
            <person name="Aasland R."/>
            <person name="Huzurbazar S."/>
            <person name="Westhof E."/>
            <person name="Delsuc F."/>
            <person name="Lehrach H."/>
            <person name="Reinhardt R."/>
            <person name="Weissenbach J."/>
            <person name="Roy S.W."/>
            <person name="Artiguenave F."/>
            <person name="Postlethwait J.H."/>
            <person name="Manak J.R."/>
            <person name="Thompson E.M."/>
            <person name="Jaillon O."/>
            <person name="Du Pasquier L."/>
            <person name="Boudinot P."/>
            <person name="Liberles D.A."/>
            <person name="Volff J.N."/>
            <person name="Philippe H."/>
            <person name="Lenhard B."/>
            <person name="Roest Crollius H."/>
            <person name="Wincker P."/>
            <person name="Chourrout D."/>
        </authorList>
    </citation>
    <scope>NUCLEOTIDE SEQUENCE [LARGE SCALE GENOMIC DNA]</scope>
</reference>
<keyword evidence="4" id="KW-0862">Zinc</keyword>
<keyword evidence="6" id="KW-0732">Signal</keyword>
<dbReference type="SUPFAM" id="SSF53649">
    <property type="entry name" value="Alkaline phosphatase-like"/>
    <property type="match status" value="1"/>
</dbReference>
<dbReference type="AlphaFoldDB" id="E4XNF1"/>
<feature type="binding site" evidence="4">
    <location>
        <position position="64"/>
    </location>
    <ligand>
        <name>Zn(2+)</name>
        <dbReference type="ChEBI" id="CHEBI:29105"/>
        <label>2</label>
    </ligand>
</feature>
<dbReference type="InterPro" id="IPR017850">
    <property type="entry name" value="Alkaline_phosphatase_core_sf"/>
</dbReference>
<keyword evidence="4" id="KW-0460">Magnesium</keyword>
<feature type="binding site" evidence="4">
    <location>
        <position position="311"/>
    </location>
    <ligand>
        <name>Zn(2+)</name>
        <dbReference type="ChEBI" id="CHEBI:29105"/>
        <label>2</label>
    </ligand>
</feature>
<dbReference type="Pfam" id="PF00245">
    <property type="entry name" value="Alk_phosphatase"/>
    <property type="match status" value="1"/>
</dbReference>
<dbReference type="SMART" id="SM00098">
    <property type="entry name" value="alkPPc"/>
    <property type="match status" value="1"/>
</dbReference>
<comment type="cofactor">
    <cofactor evidence="4">
        <name>Mg(2+)</name>
        <dbReference type="ChEBI" id="CHEBI:18420"/>
    </cofactor>
    <text evidence="4">Binds 1 Mg(2+) ion.</text>
</comment>
<evidence type="ECO:0000256" key="1">
    <source>
        <dbReference type="ARBA" id="ARBA00012647"/>
    </source>
</evidence>